<protein>
    <submittedName>
        <fullName evidence="1">Uncharacterized protein</fullName>
    </submittedName>
</protein>
<sequence>MSQVRFQHLSSLLQMVRTVILLPPMQLLKSFQSTTSSCSS</sequence>
<name>A0A8S5VCT6_9CAUD</name>
<reference evidence="1" key="1">
    <citation type="journal article" date="2021" name="Proc. Natl. Acad. Sci. U.S.A.">
        <title>A Catalog of Tens of Thousands of Viruses from Human Metagenomes Reveals Hidden Associations with Chronic Diseases.</title>
        <authorList>
            <person name="Tisza M.J."/>
            <person name="Buck C.B."/>
        </authorList>
    </citation>
    <scope>NUCLEOTIDE SEQUENCE</scope>
    <source>
        <strain evidence="1">CtDXu9</strain>
    </source>
</reference>
<proteinExistence type="predicted"/>
<evidence type="ECO:0000313" key="1">
    <source>
        <dbReference type="EMBL" id="DAG04586.1"/>
    </source>
</evidence>
<accession>A0A8S5VCT6</accession>
<organism evidence="1">
    <name type="scientific">Siphoviridae sp. ctDXu9</name>
    <dbReference type="NCBI Taxonomy" id="2825387"/>
    <lineage>
        <taxon>Viruses</taxon>
        <taxon>Duplodnaviria</taxon>
        <taxon>Heunggongvirae</taxon>
        <taxon>Uroviricota</taxon>
        <taxon>Caudoviricetes</taxon>
    </lineage>
</organism>
<dbReference type="EMBL" id="BK016244">
    <property type="protein sequence ID" value="DAG04586.1"/>
    <property type="molecule type" value="Genomic_DNA"/>
</dbReference>